<dbReference type="GO" id="GO:0006355">
    <property type="term" value="P:regulation of DNA-templated transcription"/>
    <property type="evidence" value="ECO:0007669"/>
    <property type="project" value="InterPro"/>
</dbReference>
<dbReference type="SMART" id="SM00421">
    <property type="entry name" value="HTH_LUXR"/>
    <property type="match status" value="1"/>
</dbReference>
<dbReference type="Pfam" id="PF00196">
    <property type="entry name" value="GerE"/>
    <property type="match status" value="1"/>
</dbReference>
<evidence type="ECO:0000259" key="1">
    <source>
        <dbReference type="PROSITE" id="PS50043"/>
    </source>
</evidence>
<proteinExistence type="predicted"/>
<keyword evidence="3" id="KW-1185">Reference proteome</keyword>
<dbReference type="CDD" id="cd06170">
    <property type="entry name" value="LuxR_C_like"/>
    <property type="match status" value="1"/>
</dbReference>
<dbReference type="SUPFAM" id="SSF52540">
    <property type="entry name" value="P-loop containing nucleoside triphosphate hydrolases"/>
    <property type="match status" value="1"/>
</dbReference>
<dbReference type="InterPro" id="IPR036388">
    <property type="entry name" value="WH-like_DNA-bd_sf"/>
</dbReference>
<dbReference type="PRINTS" id="PR00038">
    <property type="entry name" value="HTHLUXR"/>
</dbReference>
<dbReference type="PROSITE" id="PS50043">
    <property type="entry name" value="HTH_LUXR_2"/>
    <property type="match status" value="1"/>
</dbReference>
<feature type="domain" description="HTH luxR-type" evidence="1">
    <location>
        <begin position="950"/>
        <end position="1015"/>
    </location>
</feature>
<organism evidence="2 3">
    <name type="scientific">Tamaricihabitans halophyticus</name>
    <dbReference type="NCBI Taxonomy" id="1262583"/>
    <lineage>
        <taxon>Bacteria</taxon>
        <taxon>Bacillati</taxon>
        <taxon>Actinomycetota</taxon>
        <taxon>Actinomycetes</taxon>
        <taxon>Pseudonocardiales</taxon>
        <taxon>Pseudonocardiaceae</taxon>
        <taxon>Tamaricihabitans</taxon>
    </lineage>
</organism>
<dbReference type="InterPro" id="IPR041664">
    <property type="entry name" value="AAA_16"/>
</dbReference>
<dbReference type="SUPFAM" id="SSF46894">
    <property type="entry name" value="C-terminal effector domain of the bipartite response regulators"/>
    <property type="match status" value="1"/>
</dbReference>
<dbReference type="Gene3D" id="3.40.50.300">
    <property type="entry name" value="P-loop containing nucleotide triphosphate hydrolases"/>
    <property type="match status" value="1"/>
</dbReference>
<evidence type="ECO:0000313" key="3">
    <source>
        <dbReference type="Proteomes" id="UP000294911"/>
    </source>
</evidence>
<dbReference type="RefSeq" id="WP_132880311.1">
    <property type="nucleotide sequence ID" value="NZ_SLXQ01000018.1"/>
</dbReference>
<dbReference type="Pfam" id="PF13191">
    <property type="entry name" value="AAA_16"/>
    <property type="match status" value="1"/>
</dbReference>
<evidence type="ECO:0000313" key="2">
    <source>
        <dbReference type="EMBL" id="TCP45026.1"/>
    </source>
</evidence>
<dbReference type="InterPro" id="IPR016032">
    <property type="entry name" value="Sig_transdc_resp-reg_C-effctor"/>
</dbReference>
<dbReference type="EMBL" id="SLXQ01000018">
    <property type="protein sequence ID" value="TCP45026.1"/>
    <property type="molecule type" value="Genomic_DNA"/>
</dbReference>
<gene>
    <name evidence="2" type="ORF">EV191_1186</name>
</gene>
<name>A0A4V2SS17_9PSEU</name>
<dbReference type="GO" id="GO:0003677">
    <property type="term" value="F:DNA binding"/>
    <property type="evidence" value="ECO:0007669"/>
    <property type="project" value="InterPro"/>
</dbReference>
<accession>A0A4V2SS17</accession>
<dbReference type="Proteomes" id="UP000294911">
    <property type="component" value="Unassembled WGS sequence"/>
</dbReference>
<sequence length="1017" mass="106185">MPAHPPAALRASSDSDRAATFDADPAGAEVMKVTSAVSPGRGDSAVPAASKAGKFIVLDDSQRAVVDDVLLTVRGGGSRALVIAGAPGTGRSTTLHAAADTGRRLGITVAHVRAESSEQRLGLAVVGRLFDVLRGALPAGWRPDDWHRPAGLDRLAILCSALTSAARRNPLALLIDDVHWADPASDMLLRMLLRRLRHAPLALVVTSTGAWPASSLSSLDKDDTPPAEDVLLRLGPLNAAQVSEACQRICGKAADAAFSTGVLDVTAGNPRVLTDTLTDFARGGGQPTGAQGEAFADLAAEHRGRQVVALLDRLPRGMIEVLRLLAVADGDVEFDRLTNLVSTGCHAAGALAELRAYGLVAETEPVRPADAVVRDRVLAGLSVPARRALHAAVAEVAHRIAARDEVVARILLGAYRPPGPWAIGVLRRAAASALDAGRREEAAAFLEFVLSAHLTVDQHAELQLEFAAAVVVDRPAASDRALAQVGGVPGGALSTRLRAVDLLLARGAATVARRVANARLASLGPAEAQTPTGGALVNGDQQESTSAGWVDADNVERRALIALRVLAEEVLQAPAAGARLPSERSVPADHDLGDIADPVVAGVAGCALAFQGKHRERAGALASAALVPAFEQQPLGTPRLAAATALLLTEDFAAAEAGLRELYAQARSRGQRSTAAGACLGLASRSLLFGLLDEATERLAEARTTLPPDAWHPTVRPMMTAQSALVDVMRGELDSAGRIIAELETSSTCSADEDGFAWTYLRYARAALALATDNPSAAERDLRECGRRLTACGWRNPLLIRWRPLLASALHGIGAAEEEIRSLLEADRSVAAAWGTASAIGSAELSAGLVLDSLGDPTAGELLVTAERTLRGTPLRLRRAEALAALGARNLRAGRAHADGNEDSALLLAEARRLADEVGAVQLRDQADADLSALIRGRGQVRARSRCRPVPARWAKLSEAEGRVVELAVSGQTNPEIASALAVTRRTVEMHLSRAYRKLGIASRDQLAGLVPAGAKG</sequence>
<dbReference type="AlphaFoldDB" id="A0A4V2SS17"/>
<dbReference type="PROSITE" id="PS00622">
    <property type="entry name" value="HTH_LUXR_1"/>
    <property type="match status" value="1"/>
</dbReference>
<dbReference type="Gene3D" id="1.10.10.10">
    <property type="entry name" value="Winged helix-like DNA-binding domain superfamily/Winged helix DNA-binding domain"/>
    <property type="match status" value="1"/>
</dbReference>
<comment type="caution">
    <text evidence="2">The sequence shown here is derived from an EMBL/GenBank/DDBJ whole genome shotgun (WGS) entry which is preliminary data.</text>
</comment>
<dbReference type="InterPro" id="IPR027417">
    <property type="entry name" value="P-loop_NTPase"/>
</dbReference>
<reference evidence="2 3" key="1">
    <citation type="submission" date="2019-03" db="EMBL/GenBank/DDBJ databases">
        <title>Genomic Encyclopedia of Type Strains, Phase IV (KMG-IV): sequencing the most valuable type-strain genomes for metagenomic binning, comparative biology and taxonomic classification.</title>
        <authorList>
            <person name="Goeker M."/>
        </authorList>
    </citation>
    <scope>NUCLEOTIDE SEQUENCE [LARGE SCALE GENOMIC DNA]</scope>
    <source>
        <strain evidence="2 3">DSM 45765</strain>
    </source>
</reference>
<dbReference type="InterPro" id="IPR000792">
    <property type="entry name" value="Tscrpt_reg_LuxR_C"/>
</dbReference>
<dbReference type="OrthoDB" id="4335782at2"/>
<protein>
    <submittedName>
        <fullName evidence="2">Regulatory LuxR family protein</fullName>
    </submittedName>
</protein>